<feature type="transmembrane region" description="Helical" evidence="2">
    <location>
        <begin position="125"/>
        <end position="146"/>
    </location>
</feature>
<dbReference type="InterPro" id="IPR036259">
    <property type="entry name" value="MFS_trans_sf"/>
</dbReference>
<keyword evidence="5" id="KW-1185">Reference proteome</keyword>
<protein>
    <submittedName>
        <fullName evidence="4">Putative major facilitator superfamily transporter protein</fullName>
    </submittedName>
</protein>
<dbReference type="Gene3D" id="1.20.1250.20">
    <property type="entry name" value="MFS general substrate transporter like domains"/>
    <property type="match status" value="1"/>
</dbReference>
<dbReference type="GeneID" id="59264601"/>
<evidence type="ECO:0000259" key="3">
    <source>
        <dbReference type="PROSITE" id="PS50850"/>
    </source>
</evidence>
<keyword evidence="2" id="KW-0812">Transmembrane</keyword>
<accession>A0A8H6ECX3</accession>
<dbReference type="InterPro" id="IPR011701">
    <property type="entry name" value="MFS"/>
</dbReference>
<gene>
    <name evidence="4" type="ORF">Bfra_010578</name>
</gene>
<evidence type="ECO:0000313" key="5">
    <source>
        <dbReference type="Proteomes" id="UP000531561"/>
    </source>
</evidence>
<dbReference type="InterPro" id="IPR020846">
    <property type="entry name" value="MFS_dom"/>
</dbReference>
<dbReference type="PANTHER" id="PTHR42910:SF1">
    <property type="entry name" value="MAJOR FACILITATOR SUPERFAMILY (MFS) PROFILE DOMAIN-CONTAINING PROTEIN"/>
    <property type="match status" value="1"/>
</dbReference>
<feature type="transmembrane region" description="Helical" evidence="2">
    <location>
        <begin position="353"/>
        <end position="375"/>
    </location>
</feature>
<dbReference type="RefSeq" id="XP_037186552.1">
    <property type="nucleotide sequence ID" value="XM_037340909.1"/>
</dbReference>
<feature type="transmembrane region" description="Helical" evidence="2">
    <location>
        <begin position="153"/>
        <end position="169"/>
    </location>
</feature>
<comment type="subcellular location">
    <subcellularLocation>
        <location evidence="1">Membrane</location>
        <topology evidence="1">Multi-pass membrane protein</topology>
    </subcellularLocation>
</comment>
<feature type="transmembrane region" description="Helical" evidence="2">
    <location>
        <begin position="290"/>
        <end position="309"/>
    </location>
</feature>
<dbReference type="Pfam" id="PF07690">
    <property type="entry name" value="MFS_1"/>
    <property type="match status" value="1"/>
</dbReference>
<feature type="transmembrane region" description="Helical" evidence="2">
    <location>
        <begin position="175"/>
        <end position="199"/>
    </location>
</feature>
<dbReference type="PROSITE" id="PS50850">
    <property type="entry name" value="MFS"/>
    <property type="match status" value="1"/>
</dbReference>
<dbReference type="CDD" id="cd17324">
    <property type="entry name" value="MFS_NepI_like"/>
    <property type="match status" value="1"/>
</dbReference>
<feature type="transmembrane region" description="Helical" evidence="2">
    <location>
        <begin position="84"/>
        <end position="105"/>
    </location>
</feature>
<dbReference type="SUPFAM" id="SSF103473">
    <property type="entry name" value="MFS general substrate transporter"/>
    <property type="match status" value="1"/>
</dbReference>
<dbReference type="PANTHER" id="PTHR42910">
    <property type="entry name" value="TRANSPORTER SCO4007-RELATED"/>
    <property type="match status" value="1"/>
</dbReference>
<evidence type="ECO:0000256" key="2">
    <source>
        <dbReference type="SAM" id="Phobius"/>
    </source>
</evidence>
<keyword evidence="2" id="KW-1133">Transmembrane helix</keyword>
<dbReference type="EMBL" id="JABFCT010000028">
    <property type="protein sequence ID" value="KAF5867603.1"/>
    <property type="molecule type" value="Genomic_DNA"/>
</dbReference>
<keyword evidence="2" id="KW-0472">Membrane</keyword>
<proteinExistence type="predicted"/>
<dbReference type="OrthoDB" id="2105912at2759"/>
<organism evidence="4 5">
    <name type="scientific">Botrytis fragariae</name>
    <dbReference type="NCBI Taxonomy" id="1964551"/>
    <lineage>
        <taxon>Eukaryota</taxon>
        <taxon>Fungi</taxon>
        <taxon>Dikarya</taxon>
        <taxon>Ascomycota</taxon>
        <taxon>Pezizomycotina</taxon>
        <taxon>Leotiomycetes</taxon>
        <taxon>Helotiales</taxon>
        <taxon>Sclerotiniaceae</taxon>
        <taxon>Botrytis</taxon>
    </lineage>
</organism>
<reference evidence="4 5" key="1">
    <citation type="journal article" date="2020" name="Phytopathology">
        <title>A high-quality genome resource of Botrytis fragariae, a new and rapidly spreading fungal pathogen causing strawberry gray mold in the U.S.A.</title>
        <authorList>
            <person name="Wu Y."/>
            <person name="Saski C.A."/>
            <person name="Schnabel G."/>
            <person name="Xiao S."/>
            <person name="Hu M."/>
        </authorList>
    </citation>
    <scope>NUCLEOTIDE SEQUENCE [LARGE SCALE GENOMIC DNA]</scope>
    <source>
        <strain evidence="4 5">BVB16</strain>
    </source>
</reference>
<sequence>MIRTSDLIIERTPPLPQTNNNEMVKDGKEMDYSQESTSINYTIEVEKNQRFSMIKENKIIQFCWSVVTYTPKRCRYDVDNPPKFSLWMNLLFAFAGTFTVANLYYSHPILNILAAEFNVTNERASIIPTVMQAGYASGLLLLCPLGDIFKRRAFVLVLVFFTATMWLGLCLTNSFSVFVGISFITALTTVTPQLMLPLVGDLAPPNRRATCLAIVSSGLLLGLLIARLLSGILTQYTTWRTIYWFSFGVQYLIFILLYLFMPDYPSTNPGSFNYFSHLLSILRLLFKHPLLVQASLIGFCTSTIFTSYWTTLTFLLSSPPYSFSPVPIGLFALIGIATFILGPIYSRLIIDKFIPLFSVILGLLYCLIGVVIGTYTGEFTLAGPILQAVFMDLGIQTAQIANRSAIYGIDTKARNRVNTAYMVLVFLGQLTGTAVGNRLYARGGWVVSGSAGVGFVGAGLGFCFLRGPWEKGWVGWGGGWGVRRRNLGMGGEKKRGGGEGEERMGMLMGGFWRWGLAKGMEKLKLYLLVLVLYGNRRLRVWEMRRNRIEAQGLHREYLEYQDTRSRETGLYIFFISIRY</sequence>
<evidence type="ECO:0000313" key="4">
    <source>
        <dbReference type="EMBL" id="KAF5867603.1"/>
    </source>
</evidence>
<dbReference type="Proteomes" id="UP000531561">
    <property type="component" value="Unassembled WGS sequence"/>
</dbReference>
<name>A0A8H6ECX3_9HELO</name>
<feature type="transmembrane region" description="Helical" evidence="2">
    <location>
        <begin position="419"/>
        <end position="439"/>
    </location>
</feature>
<dbReference type="GO" id="GO:0016020">
    <property type="term" value="C:membrane"/>
    <property type="evidence" value="ECO:0007669"/>
    <property type="project" value="UniProtKB-SubCell"/>
</dbReference>
<comment type="caution">
    <text evidence="4">The sequence shown here is derived from an EMBL/GenBank/DDBJ whole genome shotgun (WGS) entry which is preliminary data.</text>
</comment>
<feature type="transmembrane region" description="Helical" evidence="2">
    <location>
        <begin position="445"/>
        <end position="465"/>
    </location>
</feature>
<evidence type="ECO:0000256" key="1">
    <source>
        <dbReference type="ARBA" id="ARBA00004141"/>
    </source>
</evidence>
<feature type="transmembrane region" description="Helical" evidence="2">
    <location>
        <begin position="321"/>
        <end position="341"/>
    </location>
</feature>
<feature type="transmembrane region" description="Helical" evidence="2">
    <location>
        <begin position="211"/>
        <end position="230"/>
    </location>
</feature>
<feature type="transmembrane region" description="Helical" evidence="2">
    <location>
        <begin position="242"/>
        <end position="261"/>
    </location>
</feature>
<dbReference type="GO" id="GO:0022857">
    <property type="term" value="F:transmembrane transporter activity"/>
    <property type="evidence" value="ECO:0007669"/>
    <property type="project" value="InterPro"/>
</dbReference>
<dbReference type="AlphaFoldDB" id="A0A8H6ECX3"/>
<feature type="domain" description="Major facilitator superfamily (MFS) profile" evidence="3">
    <location>
        <begin position="85"/>
        <end position="469"/>
    </location>
</feature>